<proteinExistence type="predicted"/>
<accession>A0A4Z2FZP5</accession>
<dbReference type="AlphaFoldDB" id="A0A4Z2FZP5"/>
<evidence type="ECO:0000313" key="1">
    <source>
        <dbReference type="EMBL" id="TNN46796.1"/>
    </source>
</evidence>
<evidence type="ECO:0000313" key="2">
    <source>
        <dbReference type="Proteomes" id="UP000314294"/>
    </source>
</evidence>
<sequence length="132" mass="14492">MASGFIRSCAAHCKALFHKEGSQAGIFRDLLENLEGLMAATLTMRRWEINAGIPHQVTGAEVSVGRLRLPEFASLVCRPAGVHLSGVNRSFFTVRLRTFGSQDSKTLGVIPLRILKNDKGLSPITDSTLRHY</sequence>
<protein>
    <submittedName>
        <fullName evidence="1">Uncharacterized protein</fullName>
    </submittedName>
</protein>
<gene>
    <name evidence="1" type="ORF">EYF80_043007</name>
</gene>
<comment type="caution">
    <text evidence="1">The sequence shown here is derived from an EMBL/GenBank/DDBJ whole genome shotgun (WGS) entry which is preliminary data.</text>
</comment>
<name>A0A4Z2FZP5_9TELE</name>
<keyword evidence="2" id="KW-1185">Reference proteome</keyword>
<reference evidence="1 2" key="1">
    <citation type="submission" date="2019-03" db="EMBL/GenBank/DDBJ databases">
        <title>First draft genome of Liparis tanakae, snailfish: a comprehensive survey of snailfish specific genes.</title>
        <authorList>
            <person name="Kim W."/>
            <person name="Song I."/>
            <person name="Jeong J.-H."/>
            <person name="Kim D."/>
            <person name="Kim S."/>
            <person name="Ryu S."/>
            <person name="Song J.Y."/>
            <person name="Lee S.K."/>
        </authorList>
    </citation>
    <scope>NUCLEOTIDE SEQUENCE [LARGE SCALE GENOMIC DNA]</scope>
    <source>
        <tissue evidence="1">Muscle</tissue>
    </source>
</reference>
<dbReference type="Proteomes" id="UP000314294">
    <property type="component" value="Unassembled WGS sequence"/>
</dbReference>
<organism evidence="1 2">
    <name type="scientific">Liparis tanakae</name>
    <name type="common">Tanaka's snailfish</name>
    <dbReference type="NCBI Taxonomy" id="230148"/>
    <lineage>
        <taxon>Eukaryota</taxon>
        <taxon>Metazoa</taxon>
        <taxon>Chordata</taxon>
        <taxon>Craniata</taxon>
        <taxon>Vertebrata</taxon>
        <taxon>Euteleostomi</taxon>
        <taxon>Actinopterygii</taxon>
        <taxon>Neopterygii</taxon>
        <taxon>Teleostei</taxon>
        <taxon>Neoteleostei</taxon>
        <taxon>Acanthomorphata</taxon>
        <taxon>Eupercaria</taxon>
        <taxon>Perciformes</taxon>
        <taxon>Cottioidei</taxon>
        <taxon>Cottales</taxon>
        <taxon>Liparidae</taxon>
        <taxon>Liparis</taxon>
    </lineage>
</organism>
<dbReference type="EMBL" id="SRLO01000773">
    <property type="protein sequence ID" value="TNN46796.1"/>
    <property type="molecule type" value="Genomic_DNA"/>
</dbReference>